<feature type="region of interest" description="Disordered" evidence="8">
    <location>
        <begin position="1"/>
        <end position="60"/>
    </location>
</feature>
<feature type="region of interest" description="Disordered" evidence="8">
    <location>
        <begin position="512"/>
        <end position="555"/>
    </location>
</feature>
<feature type="compositionally biased region" description="Low complexity" evidence="8">
    <location>
        <begin position="512"/>
        <end position="530"/>
    </location>
</feature>
<dbReference type="eggNOG" id="KOG1721">
    <property type="taxonomic scope" value="Eukaryota"/>
</dbReference>
<evidence type="ECO:0000256" key="4">
    <source>
        <dbReference type="ARBA" id="ARBA00022771"/>
    </source>
</evidence>
<dbReference type="Gene3D" id="3.30.160.60">
    <property type="entry name" value="Classic Zinc Finger"/>
    <property type="match status" value="1"/>
</dbReference>
<evidence type="ECO:0000256" key="1">
    <source>
        <dbReference type="ARBA" id="ARBA00004123"/>
    </source>
</evidence>
<feature type="region of interest" description="Disordered" evidence="8">
    <location>
        <begin position="1275"/>
        <end position="1304"/>
    </location>
</feature>
<keyword evidence="3" id="KW-0677">Repeat</keyword>
<gene>
    <name evidence="10" type="ORF">PFL1_04467</name>
</gene>
<sequence>MRGSWRWERGCGRAQPASQCQTASQQASRPAGQARRARFGPPKTWPAKRGPLGARTPNQSPPLHSGFLLLLVRHLPPPPDHRHPIPLAPPQRDRIALPPSASCCSLHDDDDDDAVLALALEPATPFARAHPSSIHPSLTPRSTAEMIQCHLCPKRYARHEHLKRHIQSSHESSRPGEGPRSFACDVPGCDKVYRRSDVLARHKAGHSRPRPDSDSPESPANKRQRHSDHHPAASGPDHRSSSISSSIGSAHGHPSDQHSGAPEAGGQLAARQYQEGAANHQDTPAHAPFALPSTPSEPLFVHQRPSQVAMSPGYEGPNGANPSPLAYPRQQHPQQQQHHHHHQALQASVIDVAGPGLHRPQGQPVPLQPAAAAAALPPTFTDFCTAGFGQPDVASATGPPMYDFAAASTSAGPSFGWDALDYGNLTALDWILDDIRGDGAASVAGASTLSGVQASNFGDDDEGAPPLDDFGPTPPAGFNVFGPTPAAGTDPTESLNLLNLANTAISTALPASGAAATPAPGANGNGASTARAGRSDDEEGEWPQEYRPMRSKPPTIEISDYLLDVEVEPEAAEGRGAKTAAKPARTRGPYIPFVLIDDDSPEGPPGRSTSHGIASASPLSASTQSPSLPSWPDAAAPSATLLPPPGRRVDAQTRLKLLDYLRHACRHPWSLYSFATAPDGFLTCVQLETLVSLYFRKFHPYLPILHPASFDCSTASPVLLLILVTVGLVFYATEMQARGGLPASVARLRKRTSVLAPAFSELARIGIMSAFEADQRGFQDVGINTAWVIQQTFGVGSGDKRLYKLAERNRGGMVTAIRRLGVLNMPDVRLDFGGAGAAPPLDDHLLERSWRAWIERERRIRLGWFVFLYDQMFSCFLDISPMLLYTEVTSPFPCDEPLWNAATPHEWYRRILGRSEGQRAPKPSFTASLEQLLDPRRGRAAAATATATAAASTPPLRLNRLEAYILAVTLYRIRWDSSKRSVLFGSEGFAFADEARFAASPGGRTCDGVDTDDDDDAVGRPRGSRRARQPARMVTIDGAASNALQGLAEAASWATLSLTSSGLARTPSGSPSLALSIDVQLLRLLSKLHFTGSPAFFDKLKDAAGRSGMTSARRAEAIQALERWMGDPNHQVAMRTMLLTSAQVYHLIRTSLDASATKPDVLVLQSNVCTVSLFHAALVMWACSKFATPPPQPQNGAAGDVGDGPAAPSDGGHDRRCDRVEQRQPSREDDGGDGDDDDDEAIRLYASRHDLPCLSPSRTRALEGIGVLDLVGSGSSSAGLSPDDWQDRSGPDEGGAGDGAGGADAMGHARAIEAWVHGAYISSADGTPRRWAAAQSLAVRVPGIGELLGPPQSAMSSRRGSIAPSTAEGLFGLSLSSSPSPSSSAAATAAAAAAVAVAARAVESDRLVKASRILQRFASLLRKLDWGLAASFRTILLHMARYEARTGAAAGSSSSGGGGGGRGAAG</sequence>
<feature type="region of interest" description="Disordered" evidence="8">
    <location>
        <begin position="595"/>
        <end position="645"/>
    </location>
</feature>
<dbReference type="PANTHER" id="PTHR40626">
    <property type="entry name" value="MIP31509P"/>
    <property type="match status" value="1"/>
</dbReference>
<evidence type="ECO:0000256" key="3">
    <source>
        <dbReference type="ARBA" id="ARBA00022737"/>
    </source>
</evidence>
<feature type="compositionally biased region" description="Gly residues" evidence="8">
    <location>
        <begin position="1292"/>
        <end position="1304"/>
    </location>
</feature>
<protein>
    <recommendedName>
        <fullName evidence="9">C2H2-type domain-containing protein</fullName>
    </recommendedName>
</protein>
<feature type="compositionally biased region" description="Acidic residues" evidence="8">
    <location>
        <begin position="1230"/>
        <end position="1239"/>
    </location>
</feature>
<dbReference type="InterPro" id="IPR051059">
    <property type="entry name" value="VerF-like"/>
</dbReference>
<dbReference type="Pfam" id="PF00096">
    <property type="entry name" value="zf-C2H2"/>
    <property type="match status" value="1"/>
</dbReference>
<feature type="compositionally biased region" description="Low complexity" evidence="8">
    <location>
        <begin position="241"/>
        <end position="252"/>
    </location>
</feature>
<feature type="compositionally biased region" description="Low complexity" evidence="8">
    <location>
        <begin position="1196"/>
        <end position="1210"/>
    </location>
</feature>
<dbReference type="RefSeq" id="XP_007880182.1">
    <property type="nucleotide sequence ID" value="XM_007881991.1"/>
</dbReference>
<evidence type="ECO:0000256" key="8">
    <source>
        <dbReference type="SAM" id="MobiDB-lite"/>
    </source>
</evidence>
<dbReference type="KEGG" id="pfp:PFL1_04467"/>
<accession>A0A061H7Z8</accession>
<dbReference type="EMBL" id="KE361636">
    <property type="protein sequence ID" value="EPQ28140.1"/>
    <property type="molecule type" value="Genomic_DNA"/>
</dbReference>
<dbReference type="GO" id="GO:0005634">
    <property type="term" value="C:nucleus"/>
    <property type="evidence" value="ECO:0007669"/>
    <property type="project" value="UniProtKB-SubCell"/>
</dbReference>
<keyword evidence="2" id="KW-0479">Metal-binding</keyword>
<proteinExistence type="predicted"/>
<feature type="compositionally biased region" description="Polar residues" evidence="8">
    <location>
        <begin position="607"/>
        <end position="628"/>
    </location>
</feature>
<feature type="compositionally biased region" description="Basic and acidic residues" evidence="8">
    <location>
        <begin position="1211"/>
        <end position="1229"/>
    </location>
</feature>
<evidence type="ECO:0000313" key="11">
    <source>
        <dbReference type="Proteomes" id="UP000053664"/>
    </source>
</evidence>
<comment type="subcellular location">
    <subcellularLocation>
        <location evidence="1">Nucleus</location>
    </subcellularLocation>
</comment>
<dbReference type="InterPro" id="IPR007219">
    <property type="entry name" value="XnlR_reg_dom"/>
</dbReference>
<dbReference type="InterPro" id="IPR036236">
    <property type="entry name" value="Znf_C2H2_sf"/>
</dbReference>
<feature type="compositionally biased region" description="Low complexity" evidence="8">
    <location>
        <begin position="632"/>
        <end position="641"/>
    </location>
</feature>
<dbReference type="Pfam" id="PF04082">
    <property type="entry name" value="Fungal_trans"/>
    <property type="match status" value="1"/>
</dbReference>
<feature type="region of interest" description="Disordered" evidence="8">
    <location>
        <begin position="1001"/>
        <end position="1029"/>
    </location>
</feature>
<feature type="domain" description="C2H2-type" evidence="9">
    <location>
        <begin position="182"/>
        <end position="211"/>
    </location>
</feature>
<feature type="region of interest" description="Disordered" evidence="8">
    <location>
        <begin position="1192"/>
        <end position="1239"/>
    </location>
</feature>
<dbReference type="GO" id="GO:0000785">
    <property type="term" value="C:chromatin"/>
    <property type="evidence" value="ECO:0007669"/>
    <property type="project" value="TreeGrafter"/>
</dbReference>
<evidence type="ECO:0000256" key="7">
    <source>
        <dbReference type="PROSITE-ProRule" id="PRU00042"/>
    </source>
</evidence>
<dbReference type="PROSITE" id="PS00028">
    <property type="entry name" value="ZINC_FINGER_C2H2_1"/>
    <property type="match status" value="2"/>
</dbReference>
<feature type="region of interest" description="Disordered" evidence="8">
    <location>
        <begin position="453"/>
        <end position="493"/>
    </location>
</feature>
<dbReference type="SMART" id="SM00355">
    <property type="entry name" value="ZnF_C2H2"/>
    <property type="match status" value="2"/>
</dbReference>
<evidence type="ECO:0000256" key="6">
    <source>
        <dbReference type="ARBA" id="ARBA00023242"/>
    </source>
</evidence>
<dbReference type="PANTHER" id="PTHR40626:SF11">
    <property type="entry name" value="ZINC FINGER PROTEIN YPR022C"/>
    <property type="match status" value="1"/>
</dbReference>
<dbReference type="CDD" id="cd12148">
    <property type="entry name" value="fungal_TF_MHR"/>
    <property type="match status" value="1"/>
</dbReference>
<dbReference type="HOGENOM" id="CLU_251009_0_0_1"/>
<dbReference type="GeneID" id="19318570"/>
<dbReference type="Proteomes" id="UP000053664">
    <property type="component" value="Unassembled WGS sequence"/>
</dbReference>
<feature type="domain" description="C2H2-type" evidence="9">
    <location>
        <begin position="147"/>
        <end position="175"/>
    </location>
</feature>
<feature type="region of interest" description="Disordered" evidence="8">
    <location>
        <begin position="200"/>
        <end position="344"/>
    </location>
</feature>
<keyword evidence="6" id="KW-0539">Nucleus</keyword>
<dbReference type="SUPFAM" id="SSF57667">
    <property type="entry name" value="beta-beta-alpha zinc fingers"/>
    <property type="match status" value="1"/>
</dbReference>
<keyword evidence="5" id="KW-0862">Zinc</keyword>
<organism evidence="10 11">
    <name type="scientific">Pseudozyma flocculosa PF-1</name>
    <dbReference type="NCBI Taxonomy" id="1277687"/>
    <lineage>
        <taxon>Eukaryota</taxon>
        <taxon>Fungi</taxon>
        <taxon>Dikarya</taxon>
        <taxon>Basidiomycota</taxon>
        <taxon>Ustilaginomycotina</taxon>
        <taxon>Ustilaginomycetes</taxon>
        <taxon>Ustilaginales</taxon>
        <taxon>Ustilaginaceae</taxon>
        <taxon>Pseudozyma</taxon>
    </lineage>
</organism>
<dbReference type="PROSITE" id="PS50157">
    <property type="entry name" value="ZINC_FINGER_C2H2_2"/>
    <property type="match status" value="2"/>
</dbReference>
<feature type="compositionally biased region" description="Basic and acidic residues" evidence="8">
    <location>
        <begin position="1"/>
        <end position="11"/>
    </location>
</feature>
<dbReference type="GO" id="GO:0006351">
    <property type="term" value="P:DNA-templated transcription"/>
    <property type="evidence" value="ECO:0007669"/>
    <property type="project" value="InterPro"/>
</dbReference>
<feature type="compositionally biased region" description="Low complexity" evidence="8">
    <location>
        <begin position="14"/>
        <end position="28"/>
    </location>
</feature>
<evidence type="ECO:0000256" key="2">
    <source>
        <dbReference type="ARBA" id="ARBA00022723"/>
    </source>
</evidence>
<feature type="region of interest" description="Disordered" evidence="8">
    <location>
        <begin position="162"/>
        <end position="186"/>
    </location>
</feature>
<dbReference type="InterPro" id="IPR013087">
    <property type="entry name" value="Znf_C2H2_type"/>
</dbReference>
<evidence type="ECO:0000256" key="5">
    <source>
        <dbReference type="ARBA" id="ARBA00022833"/>
    </source>
</evidence>
<reference evidence="10 11" key="1">
    <citation type="journal article" date="2013" name="Plant Cell">
        <title>The transition from a phytopathogenic smut ancestor to an anamorphic biocontrol agent deciphered by comparative whole-genome analysis.</title>
        <authorList>
            <person name="Lefebvre F."/>
            <person name="Joly D.L."/>
            <person name="Labbe C."/>
            <person name="Teichmann B."/>
            <person name="Linning R."/>
            <person name="Belzile F."/>
            <person name="Bakkeren G."/>
            <person name="Belanger R.R."/>
        </authorList>
    </citation>
    <scope>NUCLEOTIDE SEQUENCE [LARGE SCALE GENOMIC DNA]</scope>
    <source>
        <strain evidence="10 11">PF-1</strain>
    </source>
</reference>
<dbReference type="GO" id="GO:0000981">
    <property type="term" value="F:DNA-binding transcription factor activity, RNA polymerase II-specific"/>
    <property type="evidence" value="ECO:0007669"/>
    <property type="project" value="InterPro"/>
</dbReference>
<dbReference type="GO" id="GO:0008270">
    <property type="term" value="F:zinc ion binding"/>
    <property type="evidence" value="ECO:0007669"/>
    <property type="project" value="UniProtKB-KW"/>
</dbReference>
<evidence type="ECO:0000313" key="10">
    <source>
        <dbReference type="EMBL" id="EPQ28140.1"/>
    </source>
</evidence>
<name>A0A061H7Z8_9BASI</name>
<dbReference type="GO" id="GO:0000978">
    <property type="term" value="F:RNA polymerase II cis-regulatory region sequence-specific DNA binding"/>
    <property type="evidence" value="ECO:0007669"/>
    <property type="project" value="InterPro"/>
</dbReference>
<dbReference type="OrthoDB" id="1405595at2759"/>
<evidence type="ECO:0000259" key="9">
    <source>
        <dbReference type="PROSITE" id="PS50157"/>
    </source>
</evidence>
<keyword evidence="4 7" id="KW-0863">Zinc-finger</keyword>